<dbReference type="CDD" id="cd08489">
    <property type="entry name" value="PBP2_NikA"/>
    <property type="match status" value="1"/>
</dbReference>
<dbReference type="RefSeq" id="WP_058265315.1">
    <property type="nucleotide sequence ID" value="NZ_FMYN01000002.1"/>
</dbReference>
<dbReference type="GO" id="GO:1904680">
    <property type="term" value="F:peptide transmembrane transporter activity"/>
    <property type="evidence" value="ECO:0007669"/>
    <property type="project" value="TreeGrafter"/>
</dbReference>
<dbReference type="InterPro" id="IPR000914">
    <property type="entry name" value="SBP_5_dom"/>
</dbReference>
<evidence type="ECO:0000313" key="6">
    <source>
        <dbReference type="Proteomes" id="UP000053797"/>
    </source>
</evidence>
<evidence type="ECO:0000259" key="4">
    <source>
        <dbReference type="Pfam" id="PF00496"/>
    </source>
</evidence>
<dbReference type="GO" id="GO:0030288">
    <property type="term" value="C:outer membrane-bounded periplasmic space"/>
    <property type="evidence" value="ECO:0007669"/>
    <property type="project" value="TreeGrafter"/>
</dbReference>
<dbReference type="EMBL" id="LNQL01000002">
    <property type="protein sequence ID" value="KSU49581.1"/>
    <property type="molecule type" value="Genomic_DNA"/>
</dbReference>
<dbReference type="InterPro" id="IPR023765">
    <property type="entry name" value="SBP_5_CS"/>
</dbReference>
<feature type="domain" description="Solute-binding protein family 5" evidence="4">
    <location>
        <begin position="80"/>
        <end position="449"/>
    </location>
</feature>
<dbReference type="PANTHER" id="PTHR30290:SF37">
    <property type="entry name" value="NICKEL-BINDING PERIPLASMIC PROTEIN"/>
    <property type="match status" value="1"/>
</dbReference>
<comment type="caution">
    <text evidence="5">The sequence shown here is derived from an EMBL/GenBank/DDBJ whole genome shotgun (WGS) entry which is preliminary data.</text>
</comment>
<protein>
    <submittedName>
        <fullName evidence="5">Nickel ABC transporter substrate-binding protein</fullName>
    </submittedName>
</protein>
<dbReference type="GO" id="GO:0015675">
    <property type="term" value="P:nickel cation transport"/>
    <property type="evidence" value="ECO:0007669"/>
    <property type="project" value="InterPro"/>
</dbReference>
<dbReference type="Gene3D" id="3.40.190.10">
    <property type="entry name" value="Periplasmic binding protein-like II"/>
    <property type="match status" value="1"/>
</dbReference>
<proteinExistence type="inferred from homology"/>
<dbReference type="GO" id="GO:0015833">
    <property type="term" value="P:peptide transport"/>
    <property type="evidence" value="ECO:0007669"/>
    <property type="project" value="TreeGrafter"/>
</dbReference>
<dbReference type="PROSITE" id="PS51257">
    <property type="entry name" value="PROKAR_LIPOPROTEIN"/>
    <property type="match status" value="1"/>
</dbReference>
<accession>A0A0V8GH35</accession>
<dbReference type="PANTHER" id="PTHR30290">
    <property type="entry name" value="PERIPLASMIC BINDING COMPONENT OF ABC TRANSPORTER"/>
    <property type="match status" value="1"/>
</dbReference>
<dbReference type="Proteomes" id="UP000053797">
    <property type="component" value="Unassembled WGS sequence"/>
</dbReference>
<dbReference type="InterPro" id="IPR011980">
    <property type="entry name" value="CntA-like"/>
</dbReference>
<dbReference type="SUPFAM" id="SSF53850">
    <property type="entry name" value="Periplasmic binding protein-like II"/>
    <property type="match status" value="1"/>
</dbReference>
<dbReference type="GO" id="GO:0020037">
    <property type="term" value="F:heme binding"/>
    <property type="evidence" value="ECO:0007669"/>
    <property type="project" value="InterPro"/>
</dbReference>
<keyword evidence="3" id="KW-0732">Signal</keyword>
<dbReference type="GO" id="GO:0043190">
    <property type="term" value="C:ATP-binding cassette (ABC) transporter complex"/>
    <property type="evidence" value="ECO:0007669"/>
    <property type="project" value="InterPro"/>
</dbReference>
<evidence type="ECO:0000256" key="3">
    <source>
        <dbReference type="ARBA" id="ARBA00022729"/>
    </source>
</evidence>
<dbReference type="Pfam" id="PF00496">
    <property type="entry name" value="SBP_bac_5"/>
    <property type="match status" value="1"/>
</dbReference>
<evidence type="ECO:0000256" key="2">
    <source>
        <dbReference type="ARBA" id="ARBA00005695"/>
    </source>
</evidence>
<gene>
    <name evidence="5" type="ORF">AS033_09465</name>
</gene>
<dbReference type="InterPro" id="IPR039424">
    <property type="entry name" value="SBP_5"/>
</dbReference>
<sequence length="536" mass="60416">MNVNRKKLLISTVSILSLTSLLIGCSNPGESTGERKDKDTLTLAWPRDVGTMNPHVYNPSQLFAQSMIYEPLVHYGEGGKLEPYLASSWKISEDGKTYTFTLRDGVKFSDGSTFDAAIVKKNFDAILKQKALHSWLGFITKIEKTEAVDAKTFRLTLSEAYYPTIQELAVVRPVRFLGEAGFPENGDTSKGVKKEVGTGPWMLDEYKPDQYATFKVNKNYWGPKPNIDHIKVDIIPDAETRVLALEKGQVDLIYGEGAISIDAFNQLKTDKSYKTEMSEPVATRLLVLNTKNKRLSDERVRQALQHGFEKAALVEGITSGIEAPADYLLPPNMPYTSNLKVKQRDYDVKEANRLLDEAGWKLPKGETIRVKDGQPLQIGMMYDAAEQVQKAMAETLQSEWSKIGVELKTEAVELPDQVQRFKDNRFDINFYSNFGAPYDPHTFVNLIDTDGFGFKEAISAYPNKEQLLQEIKDVLKTIDETKRQKMYADILPSLQDQGALIPISYLKKMAIYQSDVTNFQFPANRDESPFARIGIK</sequence>
<organism evidence="5 6">
    <name type="scientific">Exiguobacterium indicum</name>
    <dbReference type="NCBI Taxonomy" id="296995"/>
    <lineage>
        <taxon>Bacteria</taxon>
        <taxon>Bacillati</taxon>
        <taxon>Bacillota</taxon>
        <taxon>Bacilli</taxon>
        <taxon>Bacillales</taxon>
        <taxon>Bacillales Family XII. Incertae Sedis</taxon>
        <taxon>Exiguobacterium</taxon>
    </lineage>
</organism>
<name>A0A0V8GH35_9BACL</name>
<evidence type="ECO:0000256" key="1">
    <source>
        <dbReference type="ARBA" id="ARBA00004193"/>
    </source>
</evidence>
<evidence type="ECO:0000313" key="5">
    <source>
        <dbReference type="EMBL" id="KSU49581.1"/>
    </source>
</evidence>
<reference evidence="5 6" key="1">
    <citation type="journal article" date="2015" name="Int. J. Syst. Evol. Microbiol.">
        <title>Exiguobacterium enclense sp. nov., isolated from sediment.</title>
        <authorList>
            <person name="Dastager S.G."/>
            <person name="Mawlankar R."/>
            <person name="Sonalkar V.V."/>
            <person name="Thorat M.N."/>
            <person name="Mual P."/>
            <person name="Verma A."/>
            <person name="Krishnamurthi S."/>
            <person name="Tang S.K."/>
            <person name="Li W.J."/>
        </authorList>
    </citation>
    <scope>NUCLEOTIDE SEQUENCE [LARGE SCALE GENOMIC DNA]</scope>
    <source>
        <strain evidence="5 6">NIO-1109</strain>
    </source>
</reference>
<dbReference type="GO" id="GO:0016151">
    <property type="term" value="F:nickel cation binding"/>
    <property type="evidence" value="ECO:0007669"/>
    <property type="project" value="InterPro"/>
</dbReference>
<dbReference type="PIRSF" id="PIRSF002741">
    <property type="entry name" value="MppA"/>
    <property type="match status" value="1"/>
</dbReference>
<dbReference type="OrthoDB" id="9796817at2"/>
<dbReference type="InterPro" id="IPR030678">
    <property type="entry name" value="Peptide/Ni-bd"/>
</dbReference>
<dbReference type="NCBIfam" id="TIGR02294">
    <property type="entry name" value="nickel_nikA"/>
    <property type="match status" value="1"/>
</dbReference>
<dbReference type="PROSITE" id="PS01040">
    <property type="entry name" value="SBP_BACTERIAL_5"/>
    <property type="match status" value="1"/>
</dbReference>
<dbReference type="AlphaFoldDB" id="A0A0V8GH35"/>
<dbReference type="Gene3D" id="3.10.105.10">
    <property type="entry name" value="Dipeptide-binding Protein, Domain 3"/>
    <property type="match status" value="1"/>
</dbReference>
<comment type="subcellular location">
    <subcellularLocation>
        <location evidence="1">Cell membrane</location>
        <topology evidence="1">Lipid-anchor</topology>
    </subcellularLocation>
</comment>
<comment type="similarity">
    <text evidence="2">Belongs to the bacterial solute-binding protein 5 family.</text>
</comment>